<dbReference type="STRING" id="1499966.U14_03248"/>
<organism evidence="2">
    <name type="scientific">Candidatus Moduliflexus flocculans</name>
    <dbReference type="NCBI Taxonomy" id="1499966"/>
    <lineage>
        <taxon>Bacteria</taxon>
        <taxon>Candidatus Moduliflexota</taxon>
        <taxon>Candidatus Moduliflexia</taxon>
        <taxon>Candidatus Moduliflexales</taxon>
        <taxon>Candidatus Moduliflexaceae</taxon>
    </lineage>
</organism>
<keyword evidence="1" id="KW-0472">Membrane</keyword>
<dbReference type="Proteomes" id="UP000030700">
    <property type="component" value="Unassembled WGS sequence"/>
</dbReference>
<evidence type="ECO:0000313" key="2">
    <source>
        <dbReference type="EMBL" id="GAK52002.1"/>
    </source>
</evidence>
<sequence>MELFGRFIPTQTLFFIFIVVIGILMLVYFRNRKYNLALLTIVSKELEAALQPTDQTYTWIGGTVGFKAEYQTPNPLRKAEATATMLSRQSLLFYPISKVLLGNDRLFVVIYPTERFRREAHIIERWYYRLRLQTLENEADFIRKTVTVRNKTFDLFSSDNAGIEKLSAWLTRLPNPELIKHVAFVPENGSVYLYMIPKPDAITQTVSTMTRLTAGK</sequence>
<proteinExistence type="predicted"/>
<keyword evidence="1" id="KW-0812">Transmembrane</keyword>
<evidence type="ECO:0000256" key="1">
    <source>
        <dbReference type="SAM" id="Phobius"/>
    </source>
</evidence>
<dbReference type="EMBL" id="DF820458">
    <property type="protein sequence ID" value="GAK52002.1"/>
    <property type="molecule type" value="Genomic_DNA"/>
</dbReference>
<reference evidence="2" key="1">
    <citation type="journal article" date="2015" name="PeerJ">
        <title>First genomic representation of candidate bacterial phylum KSB3 points to enhanced environmental sensing as a trigger of wastewater bulking.</title>
        <authorList>
            <person name="Sekiguchi Y."/>
            <person name="Ohashi A."/>
            <person name="Parks D.H."/>
            <person name="Yamauchi T."/>
            <person name="Tyson G.W."/>
            <person name="Hugenholtz P."/>
        </authorList>
    </citation>
    <scope>NUCLEOTIDE SEQUENCE [LARGE SCALE GENOMIC DNA]</scope>
</reference>
<evidence type="ECO:0000313" key="3">
    <source>
        <dbReference type="Proteomes" id="UP000030700"/>
    </source>
</evidence>
<accession>A0A081BNN6</accession>
<dbReference type="AlphaFoldDB" id="A0A081BNN6"/>
<keyword evidence="3" id="KW-1185">Reference proteome</keyword>
<feature type="transmembrane region" description="Helical" evidence="1">
    <location>
        <begin position="12"/>
        <end position="29"/>
    </location>
</feature>
<protein>
    <submittedName>
        <fullName evidence="2">Hypothetical membrane protein, conserved</fullName>
    </submittedName>
</protein>
<dbReference type="HOGENOM" id="CLU_1269992_0_0_0"/>
<keyword evidence="1" id="KW-1133">Transmembrane helix</keyword>
<name>A0A081BNN6_9BACT</name>
<gene>
    <name evidence="2" type="ORF">U14_03248</name>
</gene>